<dbReference type="InterPro" id="IPR036388">
    <property type="entry name" value="WH-like_DNA-bd_sf"/>
</dbReference>
<keyword evidence="2" id="KW-0805">Transcription regulation</keyword>
<feature type="domain" description="HTH lysR-type" evidence="6">
    <location>
        <begin position="1"/>
        <end position="60"/>
    </location>
</feature>
<evidence type="ECO:0000256" key="1">
    <source>
        <dbReference type="ARBA" id="ARBA00009437"/>
    </source>
</evidence>
<keyword evidence="4" id="KW-0010">Activator</keyword>
<dbReference type="CDD" id="cd08411">
    <property type="entry name" value="PBP2_OxyR"/>
    <property type="match status" value="1"/>
</dbReference>
<evidence type="ECO:0000256" key="2">
    <source>
        <dbReference type="ARBA" id="ARBA00023015"/>
    </source>
</evidence>
<reference evidence="7 8" key="1">
    <citation type="submission" date="2023-11" db="EMBL/GenBank/DDBJ databases">
        <title>MicrobeMod: A computational toolkit for identifying prokaryotic methylation and restriction-modification with nanopore sequencing.</title>
        <authorList>
            <person name="Crits-Christoph A."/>
            <person name="Kang S.C."/>
            <person name="Lee H."/>
            <person name="Ostrov N."/>
        </authorList>
    </citation>
    <scope>NUCLEOTIDE SEQUENCE [LARGE SCALE GENOMIC DNA]</scope>
    <source>
        <strain evidence="7 8">ATCC 49870</strain>
    </source>
</reference>
<keyword evidence="8" id="KW-1185">Reference proteome</keyword>
<dbReference type="SUPFAM" id="SSF46785">
    <property type="entry name" value="Winged helix' DNA-binding domain"/>
    <property type="match status" value="1"/>
</dbReference>
<evidence type="ECO:0000256" key="3">
    <source>
        <dbReference type="ARBA" id="ARBA00023125"/>
    </source>
</evidence>
<evidence type="ECO:0000313" key="8">
    <source>
        <dbReference type="Proteomes" id="UP001327459"/>
    </source>
</evidence>
<protein>
    <submittedName>
        <fullName evidence="7">Hydrogen peroxide-inducible genes activator</fullName>
    </submittedName>
</protein>
<dbReference type="RefSeq" id="WP_322521441.1">
    <property type="nucleotide sequence ID" value="NZ_CP140153.1"/>
</dbReference>
<name>A0ABZ0YWN3_9GAMM</name>
<evidence type="ECO:0000259" key="6">
    <source>
        <dbReference type="PROSITE" id="PS50931"/>
    </source>
</evidence>
<organism evidence="7 8">
    <name type="scientific">Guyparkeria halophila</name>
    <dbReference type="NCBI Taxonomy" id="47960"/>
    <lineage>
        <taxon>Bacteria</taxon>
        <taxon>Pseudomonadati</taxon>
        <taxon>Pseudomonadota</taxon>
        <taxon>Gammaproteobacteria</taxon>
        <taxon>Chromatiales</taxon>
        <taxon>Thioalkalibacteraceae</taxon>
        <taxon>Guyparkeria</taxon>
    </lineage>
</organism>
<evidence type="ECO:0000256" key="4">
    <source>
        <dbReference type="ARBA" id="ARBA00023159"/>
    </source>
</evidence>
<keyword evidence="5" id="KW-0804">Transcription</keyword>
<dbReference type="EMBL" id="CP140153">
    <property type="protein sequence ID" value="WQH16446.1"/>
    <property type="molecule type" value="Genomic_DNA"/>
</dbReference>
<dbReference type="PANTHER" id="PTHR30346:SF26">
    <property type="entry name" value="HYDROGEN PEROXIDE-INDUCIBLE GENES ACTIVATOR"/>
    <property type="match status" value="1"/>
</dbReference>
<dbReference type="PRINTS" id="PR00039">
    <property type="entry name" value="HTHLYSR"/>
</dbReference>
<accession>A0ABZ0YWN3</accession>
<sequence>MASLTELRYVVAVARERHFGRAAARCFVSQPTLSVGVKRLESALGVQIFERASRSEVQVTPEGRAIIEQAGRVLAEMERLEELAHTRRDPLAAPLRVGLIHTVGPYLLPRLIGRLHQLAPRMPIEITEGLTADLGEQLEHGEVDVVVLSLPFEAPGVTVEPVYREPFTVAVPVGHPLADQEAIEPDQLAEHDLLLLGQGHCFRDQVLGVCPRCNDGRAFGRLQRTLEGGSLETMRMMVASGAGITVLPCASTWAQDEGTQALVRYLPFASDTPTRDIALASRRRFSRPQALQVLAQSIRETLPGCCESLGGPAEGDAVSRE</sequence>
<dbReference type="SUPFAM" id="SSF53850">
    <property type="entry name" value="Periplasmic binding protein-like II"/>
    <property type="match status" value="1"/>
</dbReference>
<comment type="similarity">
    <text evidence="1">Belongs to the LysR transcriptional regulatory family.</text>
</comment>
<dbReference type="InterPro" id="IPR000847">
    <property type="entry name" value="LysR_HTH_N"/>
</dbReference>
<proteinExistence type="inferred from homology"/>
<gene>
    <name evidence="7" type="ORF">SR882_00695</name>
</gene>
<dbReference type="Gene3D" id="1.10.10.10">
    <property type="entry name" value="Winged helix-like DNA-binding domain superfamily/Winged helix DNA-binding domain"/>
    <property type="match status" value="1"/>
</dbReference>
<dbReference type="Gene3D" id="3.40.190.10">
    <property type="entry name" value="Periplasmic binding protein-like II"/>
    <property type="match status" value="2"/>
</dbReference>
<dbReference type="InterPro" id="IPR005119">
    <property type="entry name" value="LysR_subst-bd"/>
</dbReference>
<dbReference type="Pfam" id="PF00126">
    <property type="entry name" value="HTH_1"/>
    <property type="match status" value="1"/>
</dbReference>
<dbReference type="Proteomes" id="UP001327459">
    <property type="component" value="Chromosome"/>
</dbReference>
<dbReference type="PROSITE" id="PS50931">
    <property type="entry name" value="HTH_LYSR"/>
    <property type="match status" value="1"/>
</dbReference>
<evidence type="ECO:0000313" key="7">
    <source>
        <dbReference type="EMBL" id="WQH16446.1"/>
    </source>
</evidence>
<evidence type="ECO:0000256" key="5">
    <source>
        <dbReference type="ARBA" id="ARBA00023163"/>
    </source>
</evidence>
<keyword evidence="3" id="KW-0238">DNA-binding</keyword>
<dbReference type="Pfam" id="PF03466">
    <property type="entry name" value="LysR_substrate"/>
    <property type="match status" value="1"/>
</dbReference>
<dbReference type="PANTHER" id="PTHR30346">
    <property type="entry name" value="TRANSCRIPTIONAL DUAL REGULATOR HCAR-RELATED"/>
    <property type="match status" value="1"/>
</dbReference>
<dbReference type="InterPro" id="IPR036390">
    <property type="entry name" value="WH_DNA-bd_sf"/>
</dbReference>